<keyword evidence="3" id="KW-1185">Reference proteome</keyword>
<dbReference type="EMBL" id="JAAXYH010000007">
    <property type="protein sequence ID" value="NMH65807.1"/>
    <property type="molecule type" value="Genomic_DNA"/>
</dbReference>
<dbReference type="AlphaFoldDB" id="A0A972FZZ3"/>
<sequence>MLLIPGLAQATTDDITDKISLPPGFSIEIYIDKIPNARQMALGDDGSLFVGSRREGRVYGVKDLDADGRPDKVFVLASELQMPSGIAFHDGALYVAAVDKILRYPRIEAYLSAKLARPDLPPPQPQLVFDDLPSETHHGWKYLKFAPDGELYIPIGAPCNICDAGKDYAKIIGLNLTTKATRLIAAGVRNSVGFDWHPKTRELWFTDNGRDMLGDDVPSDELNRVGREGAHFGYPYIHQGDLPDPKFGRGKRPQDYQAPEVKLGAHVAALGMTFYRGQQFPAPYNQGIFIAEHGSWNRSTKVGYKVSFVALDGNRVVGLSDFASGWLQGETVLGRPADVLQLPDGSLLVADDAKGRVYRISYRTPSAAPGTEPD</sequence>
<comment type="caution">
    <text evidence="2">The sequence shown here is derived from an EMBL/GenBank/DDBJ whole genome shotgun (WGS) entry which is preliminary data.</text>
</comment>
<evidence type="ECO:0000313" key="2">
    <source>
        <dbReference type="EMBL" id="NMH65807.1"/>
    </source>
</evidence>
<reference evidence="2" key="1">
    <citation type="submission" date="2020-04" db="EMBL/GenBank/DDBJ databases">
        <title>Description of Shewanella salipaludis sp. nov., isolated from a salt marsh.</title>
        <authorList>
            <person name="Park S."/>
            <person name="Yoon J.-H."/>
        </authorList>
    </citation>
    <scope>NUCLEOTIDE SEQUENCE</scope>
    <source>
        <strain evidence="2">SHSM-M6</strain>
    </source>
</reference>
<evidence type="ECO:0000313" key="3">
    <source>
        <dbReference type="Proteomes" id="UP000737113"/>
    </source>
</evidence>
<dbReference type="Proteomes" id="UP000737113">
    <property type="component" value="Unassembled WGS sequence"/>
</dbReference>
<feature type="domain" description="Glucose/Sorbosone dehydrogenase" evidence="1">
    <location>
        <begin position="143"/>
        <end position="359"/>
    </location>
</feature>
<dbReference type="InterPro" id="IPR011042">
    <property type="entry name" value="6-blade_b-propeller_TolB-like"/>
</dbReference>
<protein>
    <submittedName>
        <fullName evidence="2">Sorbosone dehydrogenase family protein</fullName>
    </submittedName>
</protein>
<evidence type="ECO:0000259" key="1">
    <source>
        <dbReference type="Pfam" id="PF07995"/>
    </source>
</evidence>
<dbReference type="Gene3D" id="2.120.10.30">
    <property type="entry name" value="TolB, C-terminal domain"/>
    <property type="match status" value="1"/>
</dbReference>
<proteinExistence type="predicted"/>
<dbReference type="Pfam" id="PF07995">
    <property type="entry name" value="GSDH"/>
    <property type="match status" value="1"/>
</dbReference>
<accession>A0A972FZZ3</accession>
<dbReference type="InterPro" id="IPR012938">
    <property type="entry name" value="Glc/Sorbosone_DH"/>
</dbReference>
<gene>
    <name evidence="2" type="ORF">HC757_11625</name>
</gene>
<dbReference type="InterPro" id="IPR011041">
    <property type="entry name" value="Quinoprot_gluc/sorb_DH_b-prop"/>
</dbReference>
<dbReference type="PANTHER" id="PTHR33546">
    <property type="entry name" value="LARGE, MULTIFUNCTIONAL SECRETED PROTEIN-RELATED"/>
    <property type="match status" value="1"/>
</dbReference>
<organism evidence="2 3">
    <name type="scientific">Shewanella salipaludis</name>
    <dbReference type="NCBI Taxonomy" id="2723052"/>
    <lineage>
        <taxon>Bacteria</taxon>
        <taxon>Pseudomonadati</taxon>
        <taxon>Pseudomonadota</taxon>
        <taxon>Gammaproteobacteria</taxon>
        <taxon>Alteromonadales</taxon>
        <taxon>Shewanellaceae</taxon>
        <taxon>Shewanella</taxon>
    </lineage>
</organism>
<dbReference type="PANTHER" id="PTHR33546:SF1">
    <property type="entry name" value="LARGE, MULTIFUNCTIONAL SECRETED PROTEIN"/>
    <property type="match status" value="1"/>
</dbReference>
<name>A0A972FZZ3_9GAMM</name>
<dbReference type="SUPFAM" id="SSF50952">
    <property type="entry name" value="Soluble quinoprotein glucose dehydrogenase"/>
    <property type="match status" value="1"/>
</dbReference>